<evidence type="ECO:0000313" key="3">
    <source>
        <dbReference type="Proteomes" id="UP001501371"/>
    </source>
</evidence>
<dbReference type="RefSeq" id="WP_344277445.1">
    <property type="nucleotide sequence ID" value="NZ_BAAAKV010000031.1"/>
</dbReference>
<organism evidence="2 3">
    <name type="scientific">Streptomyces hebeiensis</name>
    <dbReference type="NCBI Taxonomy" id="229486"/>
    <lineage>
        <taxon>Bacteria</taxon>
        <taxon>Bacillati</taxon>
        <taxon>Actinomycetota</taxon>
        <taxon>Actinomycetes</taxon>
        <taxon>Kitasatosporales</taxon>
        <taxon>Streptomycetaceae</taxon>
        <taxon>Streptomyces</taxon>
    </lineage>
</organism>
<feature type="compositionally biased region" description="Low complexity" evidence="1">
    <location>
        <begin position="47"/>
        <end position="59"/>
    </location>
</feature>
<reference evidence="2 3" key="1">
    <citation type="journal article" date="2019" name="Int. J. Syst. Evol. Microbiol.">
        <title>The Global Catalogue of Microorganisms (GCM) 10K type strain sequencing project: providing services to taxonomists for standard genome sequencing and annotation.</title>
        <authorList>
            <consortium name="The Broad Institute Genomics Platform"/>
            <consortium name="The Broad Institute Genome Sequencing Center for Infectious Disease"/>
            <person name="Wu L."/>
            <person name="Ma J."/>
        </authorList>
    </citation>
    <scope>NUCLEOTIDE SEQUENCE [LARGE SCALE GENOMIC DNA]</scope>
    <source>
        <strain evidence="2 3">JCM 12696</strain>
    </source>
</reference>
<dbReference type="Proteomes" id="UP001501371">
    <property type="component" value="Unassembled WGS sequence"/>
</dbReference>
<evidence type="ECO:0000313" key="2">
    <source>
        <dbReference type="EMBL" id="GAA1175917.1"/>
    </source>
</evidence>
<keyword evidence="3" id="KW-1185">Reference proteome</keyword>
<dbReference type="EMBL" id="BAAAKV010000031">
    <property type="protein sequence ID" value="GAA1175917.1"/>
    <property type="molecule type" value="Genomic_DNA"/>
</dbReference>
<feature type="region of interest" description="Disordered" evidence="1">
    <location>
        <begin position="47"/>
        <end position="68"/>
    </location>
</feature>
<name>A0ABN1UWH6_9ACTN</name>
<comment type="caution">
    <text evidence="2">The sequence shown here is derived from an EMBL/GenBank/DDBJ whole genome shotgun (WGS) entry which is preliminary data.</text>
</comment>
<evidence type="ECO:0000256" key="1">
    <source>
        <dbReference type="SAM" id="MobiDB-lite"/>
    </source>
</evidence>
<gene>
    <name evidence="2" type="ORF">GCM10009654_36340</name>
</gene>
<accession>A0ABN1UWH6</accession>
<proteinExistence type="predicted"/>
<protein>
    <submittedName>
        <fullName evidence="2">Uncharacterized protein</fullName>
    </submittedName>
</protein>
<sequence length="68" mass="7029">MNERARGAIASYPTCQKAERAVGHLPDQGFPVADEGVRLLAELLSGTGTSTSSGAWTSSRPRSGPAVT</sequence>